<keyword evidence="14" id="KW-0175">Coiled coil</keyword>
<dbReference type="SUPFAM" id="SSF47384">
    <property type="entry name" value="Homodimeric domain of signal transducing histidine kinase"/>
    <property type="match status" value="1"/>
</dbReference>
<reference evidence="17" key="2">
    <citation type="submission" date="2021-04" db="EMBL/GenBank/DDBJ databases">
        <authorList>
            <person name="Gilroy R."/>
        </authorList>
    </citation>
    <scope>NUCLEOTIDE SEQUENCE</scope>
    <source>
        <strain evidence="17">CHK33-7979</strain>
    </source>
</reference>
<dbReference type="SMART" id="SM00388">
    <property type="entry name" value="HisKA"/>
    <property type="match status" value="1"/>
</dbReference>
<feature type="coiled-coil region" evidence="14">
    <location>
        <begin position="388"/>
        <end position="415"/>
    </location>
</feature>
<comment type="caution">
    <text evidence="17">The sequence shown here is derived from an EMBL/GenBank/DDBJ whole genome shotgun (WGS) entry which is preliminary data.</text>
</comment>
<keyword evidence="10" id="KW-0067">ATP-binding</keyword>
<evidence type="ECO:0000256" key="6">
    <source>
        <dbReference type="ARBA" id="ARBA00022679"/>
    </source>
</evidence>
<dbReference type="InterPro" id="IPR036097">
    <property type="entry name" value="HisK_dim/P_sf"/>
</dbReference>
<feature type="domain" description="Histidine kinase" evidence="16">
    <location>
        <begin position="359"/>
        <end position="573"/>
    </location>
</feature>
<dbReference type="SMART" id="SM00387">
    <property type="entry name" value="HATPase_c"/>
    <property type="match status" value="1"/>
</dbReference>
<evidence type="ECO:0000256" key="11">
    <source>
        <dbReference type="ARBA" id="ARBA00022989"/>
    </source>
</evidence>
<dbReference type="Pfam" id="PF00512">
    <property type="entry name" value="HisKA"/>
    <property type="match status" value="1"/>
</dbReference>
<dbReference type="CDD" id="cd00082">
    <property type="entry name" value="HisKA"/>
    <property type="match status" value="1"/>
</dbReference>
<feature type="transmembrane region" description="Helical" evidence="15">
    <location>
        <begin position="262"/>
        <end position="282"/>
    </location>
</feature>
<keyword evidence="6" id="KW-0808">Transferase</keyword>
<dbReference type="GO" id="GO:0000155">
    <property type="term" value="F:phosphorelay sensor kinase activity"/>
    <property type="evidence" value="ECO:0007669"/>
    <property type="project" value="InterPro"/>
</dbReference>
<dbReference type="Proteomes" id="UP000886824">
    <property type="component" value="Unassembled WGS sequence"/>
</dbReference>
<evidence type="ECO:0000256" key="7">
    <source>
        <dbReference type="ARBA" id="ARBA00022692"/>
    </source>
</evidence>
<name>A0A9D1Z538_9FIRM</name>
<keyword evidence="4" id="KW-1003">Cell membrane</keyword>
<evidence type="ECO:0000259" key="16">
    <source>
        <dbReference type="PROSITE" id="PS50109"/>
    </source>
</evidence>
<dbReference type="Gene3D" id="1.10.287.130">
    <property type="match status" value="1"/>
</dbReference>
<dbReference type="GO" id="GO:0005886">
    <property type="term" value="C:plasma membrane"/>
    <property type="evidence" value="ECO:0007669"/>
    <property type="project" value="UniProtKB-SubCell"/>
</dbReference>
<keyword evidence="7 15" id="KW-0812">Transmembrane</keyword>
<dbReference type="InterPro" id="IPR005467">
    <property type="entry name" value="His_kinase_dom"/>
</dbReference>
<evidence type="ECO:0000256" key="9">
    <source>
        <dbReference type="ARBA" id="ARBA00022777"/>
    </source>
</evidence>
<protein>
    <recommendedName>
        <fullName evidence="3">histidine kinase</fullName>
        <ecNumber evidence="3">2.7.13.3</ecNumber>
    </recommendedName>
</protein>
<comment type="subcellular location">
    <subcellularLocation>
        <location evidence="2">Cell membrane</location>
        <topology evidence="2">Multi-pass membrane protein</topology>
    </subcellularLocation>
</comment>
<evidence type="ECO:0000256" key="2">
    <source>
        <dbReference type="ARBA" id="ARBA00004651"/>
    </source>
</evidence>
<gene>
    <name evidence="17" type="ORF">H9826_06740</name>
</gene>
<dbReference type="EMBL" id="DXCX01000070">
    <property type="protein sequence ID" value="HIY73651.1"/>
    <property type="molecule type" value="Genomic_DNA"/>
</dbReference>
<sequence length="586" mass="66089">MDSFSAVTLWEQTLSRGEELWEGDYTVYDEESDRSGLMIYLGEDQYVYSDPSQYVGQYNGYGYRGDSEGLGWAGSYRQGMDSRVETVTCTIQSGVQWPLTAEDYFQTDYADYQLFQEYLPAIAGVAAVTLLCALWCLWALCRSAGHRGEEEEIYLSAQDRIPLDLYLLLVGLLLTLLLSAGDSITYALNRTAPRLTPFVGLGLFTLAGSVLLLSLTKTLAVRWKAGHMFRNTVLWRLCSRFRRWTGEVAARWSVTGKPVKTFLLYLLGTAITTTTVVLVPVYQGYVLWRLCRWVRQWQAIRAGTERIVGGEPDFKIDTDKMYRDLREHAEQLNDLGAAIGSAVEERLRSERFKAELITNVSHDLKTPLTSIINYVDLLKKEEIQNPRAREYIAVLDRKSQRLKKLTEDLVEASKASTGSLTVVRERLGFTQLLDQALGEYQEKFEKSGLTPMLTTPNHELYVEADGRHLWRVLDNLLGNCVKYAMPGTRVYLDVKSWDGAVCLAVKNVSREPLNIPAEQLMERFVRGDVSRTTEGSGLGLSIARSLTELQGGAFRLDIDGDLFKAVVTFPEYQEAAALVEPPSEQR</sequence>
<dbReference type="InterPro" id="IPR036890">
    <property type="entry name" value="HATPase_C_sf"/>
</dbReference>
<evidence type="ECO:0000256" key="15">
    <source>
        <dbReference type="SAM" id="Phobius"/>
    </source>
</evidence>
<dbReference type="AlphaFoldDB" id="A0A9D1Z538"/>
<keyword evidence="5" id="KW-0597">Phosphoprotein</keyword>
<feature type="transmembrane region" description="Helical" evidence="15">
    <location>
        <begin position="198"/>
        <end position="220"/>
    </location>
</feature>
<dbReference type="GO" id="GO:0005524">
    <property type="term" value="F:ATP binding"/>
    <property type="evidence" value="ECO:0007669"/>
    <property type="project" value="UniProtKB-KW"/>
</dbReference>
<dbReference type="Pfam" id="PF02518">
    <property type="entry name" value="HATPase_c"/>
    <property type="match status" value="1"/>
</dbReference>
<dbReference type="InterPro" id="IPR003594">
    <property type="entry name" value="HATPase_dom"/>
</dbReference>
<evidence type="ECO:0000256" key="10">
    <source>
        <dbReference type="ARBA" id="ARBA00022840"/>
    </source>
</evidence>
<keyword evidence="9 17" id="KW-0418">Kinase</keyword>
<dbReference type="InterPro" id="IPR003661">
    <property type="entry name" value="HisK_dim/P_dom"/>
</dbReference>
<feature type="transmembrane region" description="Helical" evidence="15">
    <location>
        <begin position="118"/>
        <end position="140"/>
    </location>
</feature>
<dbReference type="SUPFAM" id="SSF55874">
    <property type="entry name" value="ATPase domain of HSP90 chaperone/DNA topoisomerase II/histidine kinase"/>
    <property type="match status" value="1"/>
</dbReference>
<evidence type="ECO:0000256" key="1">
    <source>
        <dbReference type="ARBA" id="ARBA00000085"/>
    </source>
</evidence>
<keyword evidence="13 15" id="KW-0472">Membrane</keyword>
<evidence type="ECO:0000256" key="8">
    <source>
        <dbReference type="ARBA" id="ARBA00022741"/>
    </source>
</evidence>
<evidence type="ECO:0000256" key="5">
    <source>
        <dbReference type="ARBA" id="ARBA00022553"/>
    </source>
</evidence>
<keyword evidence="11 15" id="KW-1133">Transmembrane helix</keyword>
<organism evidence="17 18">
    <name type="scientific">Candidatus Intestinimonas merdavium</name>
    <dbReference type="NCBI Taxonomy" id="2838622"/>
    <lineage>
        <taxon>Bacteria</taxon>
        <taxon>Bacillati</taxon>
        <taxon>Bacillota</taxon>
        <taxon>Clostridia</taxon>
        <taxon>Eubacteriales</taxon>
        <taxon>Intestinimonas</taxon>
    </lineage>
</organism>
<keyword evidence="12" id="KW-0902">Two-component regulatory system</keyword>
<keyword evidence="8" id="KW-0547">Nucleotide-binding</keyword>
<feature type="transmembrane region" description="Helical" evidence="15">
    <location>
        <begin position="161"/>
        <end position="178"/>
    </location>
</feature>
<proteinExistence type="predicted"/>
<evidence type="ECO:0000313" key="18">
    <source>
        <dbReference type="Proteomes" id="UP000886824"/>
    </source>
</evidence>
<evidence type="ECO:0000256" key="13">
    <source>
        <dbReference type="ARBA" id="ARBA00023136"/>
    </source>
</evidence>
<evidence type="ECO:0000313" key="17">
    <source>
        <dbReference type="EMBL" id="HIY73651.1"/>
    </source>
</evidence>
<dbReference type="PANTHER" id="PTHR45528:SF1">
    <property type="entry name" value="SENSOR HISTIDINE KINASE CPXA"/>
    <property type="match status" value="1"/>
</dbReference>
<comment type="catalytic activity">
    <reaction evidence="1">
        <text>ATP + protein L-histidine = ADP + protein N-phospho-L-histidine.</text>
        <dbReference type="EC" id="2.7.13.3"/>
    </reaction>
</comment>
<evidence type="ECO:0000256" key="12">
    <source>
        <dbReference type="ARBA" id="ARBA00023012"/>
    </source>
</evidence>
<evidence type="ECO:0000256" key="4">
    <source>
        <dbReference type="ARBA" id="ARBA00022475"/>
    </source>
</evidence>
<dbReference type="PANTHER" id="PTHR45528">
    <property type="entry name" value="SENSOR HISTIDINE KINASE CPXA"/>
    <property type="match status" value="1"/>
</dbReference>
<evidence type="ECO:0000256" key="3">
    <source>
        <dbReference type="ARBA" id="ARBA00012438"/>
    </source>
</evidence>
<dbReference type="PROSITE" id="PS50109">
    <property type="entry name" value="HIS_KIN"/>
    <property type="match status" value="1"/>
</dbReference>
<accession>A0A9D1Z538</accession>
<dbReference type="InterPro" id="IPR050398">
    <property type="entry name" value="HssS/ArlS-like"/>
</dbReference>
<evidence type="ECO:0000256" key="14">
    <source>
        <dbReference type="SAM" id="Coils"/>
    </source>
</evidence>
<dbReference type="EC" id="2.7.13.3" evidence="3"/>
<reference evidence="17" key="1">
    <citation type="journal article" date="2021" name="PeerJ">
        <title>Extensive microbial diversity within the chicken gut microbiome revealed by metagenomics and culture.</title>
        <authorList>
            <person name="Gilroy R."/>
            <person name="Ravi A."/>
            <person name="Getino M."/>
            <person name="Pursley I."/>
            <person name="Horton D.L."/>
            <person name="Alikhan N.F."/>
            <person name="Baker D."/>
            <person name="Gharbi K."/>
            <person name="Hall N."/>
            <person name="Watson M."/>
            <person name="Adriaenssens E.M."/>
            <person name="Foster-Nyarko E."/>
            <person name="Jarju S."/>
            <person name="Secka A."/>
            <person name="Antonio M."/>
            <person name="Oren A."/>
            <person name="Chaudhuri R.R."/>
            <person name="La Ragione R."/>
            <person name="Hildebrand F."/>
            <person name="Pallen M.J."/>
        </authorList>
    </citation>
    <scope>NUCLEOTIDE SEQUENCE</scope>
    <source>
        <strain evidence="17">CHK33-7979</strain>
    </source>
</reference>
<dbReference type="Gene3D" id="3.30.565.10">
    <property type="entry name" value="Histidine kinase-like ATPase, C-terminal domain"/>
    <property type="match status" value="1"/>
</dbReference>